<keyword evidence="4" id="KW-0418">Kinase</keyword>
<evidence type="ECO:0000256" key="7">
    <source>
        <dbReference type="RuleBase" id="RU000304"/>
    </source>
</evidence>
<evidence type="ECO:0000256" key="4">
    <source>
        <dbReference type="ARBA" id="ARBA00022777"/>
    </source>
</evidence>
<dbReference type="PROSITE" id="PS00108">
    <property type="entry name" value="PROTEIN_KINASE_ST"/>
    <property type="match status" value="1"/>
</dbReference>
<comment type="similarity">
    <text evidence="7">Belongs to the protein kinase superfamily.</text>
</comment>
<sequence>MESRRGCILIERYELGKLVGQGTFSKVHHARDFKTGINVAIKIIDKEKIVKVEMTDQIKREISVMRLVRHFNIVQLYEMIASKNKIYCQLISAIDFCRSIGIYHRDLKPENLLLDENGNLKISDFGLSALAEAKFQDGLLHTTCGTLAYVAREVINSRGYDGAKADMLISKILERNPSSRISFSRIMENSWFRKGLQMKPIKADTYSKPEEAAINDAVFGVSENTEPKPELVKPYTLECI</sequence>
<dbReference type="EMBL" id="AYRZ02000009">
    <property type="protein sequence ID" value="PHT72752.1"/>
    <property type="molecule type" value="Genomic_DNA"/>
</dbReference>
<dbReference type="Gene3D" id="3.30.200.20">
    <property type="entry name" value="Phosphorylase Kinase, domain 1"/>
    <property type="match status" value="1"/>
</dbReference>
<dbReference type="PANTHER" id="PTHR43895">
    <property type="entry name" value="CALCIUM/CALMODULIN-DEPENDENT PROTEIN KINASE KINASE-RELATED"/>
    <property type="match status" value="1"/>
</dbReference>
<dbReference type="Gramene" id="PHT72752">
    <property type="protein sequence ID" value="PHT72752"/>
    <property type="gene ID" value="T459_23537"/>
</dbReference>
<evidence type="ECO:0000256" key="6">
    <source>
        <dbReference type="PROSITE-ProRule" id="PRU10141"/>
    </source>
</evidence>
<evidence type="ECO:0000256" key="3">
    <source>
        <dbReference type="ARBA" id="ARBA00022741"/>
    </source>
</evidence>
<dbReference type="AlphaFoldDB" id="A0A2G2YSM7"/>
<name>A0A2G2YSM7_CAPAN</name>
<dbReference type="Pfam" id="PF00069">
    <property type="entry name" value="Pkinase"/>
    <property type="match status" value="1"/>
</dbReference>
<evidence type="ECO:0000256" key="2">
    <source>
        <dbReference type="ARBA" id="ARBA00022679"/>
    </source>
</evidence>
<keyword evidence="1 7" id="KW-0723">Serine/threonine-protein kinase</keyword>
<dbReference type="PROSITE" id="PS00107">
    <property type="entry name" value="PROTEIN_KINASE_ATP"/>
    <property type="match status" value="1"/>
</dbReference>
<dbReference type="Proteomes" id="UP000222542">
    <property type="component" value="Unassembled WGS sequence"/>
</dbReference>
<dbReference type="OMA" id="YYVRFLI"/>
<reference evidence="9 10" key="2">
    <citation type="journal article" date="2017" name="Genome Biol.">
        <title>New reference genome sequences of hot pepper reveal the massive evolution of plant disease-resistance genes by retroduplication.</title>
        <authorList>
            <person name="Kim S."/>
            <person name="Park J."/>
            <person name="Yeom S.I."/>
            <person name="Kim Y.M."/>
            <person name="Seo E."/>
            <person name="Kim K.T."/>
            <person name="Kim M.S."/>
            <person name="Lee J.M."/>
            <person name="Cheong K."/>
            <person name="Shin H.S."/>
            <person name="Kim S.B."/>
            <person name="Han K."/>
            <person name="Lee J."/>
            <person name="Park M."/>
            <person name="Lee H.A."/>
            <person name="Lee H.Y."/>
            <person name="Lee Y."/>
            <person name="Oh S."/>
            <person name="Lee J.H."/>
            <person name="Choi E."/>
            <person name="Choi E."/>
            <person name="Lee S.E."/>
            <person name="Jeon J."/>
            <person name="Kim H."/>
            <person name="Choi G."/>
            <person name="Song H."/>
            <person name="Lee J."/>
            <person name="Lee S.C."/>
            <person name="Kwon J.K."/>
            <person name="Lee H.Y."/>
            <person name="Koo N."/>
            <person name="Hong Y."/>
            <person name="Kim R.W."/>
            <person name="Kang W.H."/>
            <person name="Huh J.H."/>
            <person name="Kang B.C."/>
            <person name="Yang T.J."/>
            <person name="Lee Y.H."/>
            <person name="Bennetzen J.L."/>
            <person name="Choi D."/>
        </authorList>
    </citation>
    <scope>NUCLEOTIDE SEQUENCE [LARGE SCALE GENOMIC DNA]</scope>
    <source>
        <strain evidence="10">cv. CM334</strain>
    </source>
</reference>
<evidence type="ECO:0000313" key="10">
    <source>
        <dbReference type="Proteomes" id="UP000222542"/>
    </source>
</evidence>
<dbReference type="GO" id="GO:0004674">
    <property type="term" value="F:protein serine/threonine kinase activity"/>
    <property type="evidence" value="ECO:0007669"/>
    <property type="project" value="UniProtKB-KW"/>
</dbReference>
<keyword evidence="2" id="KW-0808">Transferase</keyword>
<organism evidence="9 10">
    <name type="scientific">Capsicum annuum</name>
    <name type="common">Capsicum pepper</name>
    <dbReference type="NCBI Taxonomy" id="4072"/>
    <lineage>
        <taxon>Eukaryota</taxon>
        <taxon>Viridiplantae</taxon>
        <taxon>Streptophyta</taxon>
        <taxon>Embryophyta</taxon>
        <taxon>Tracheophyta</taxon>
        <taxon>Spermatophyta</taxon>
        <taxon>Magnoliopsida</taxon>
        <taxon>eudicotyledons</taxon>
        <taxon>Gunneridae</taxon>
        <taxon>Pentapetalae</taxon>
        <taxon>asterids</taxon>
        <taxon>lamiids</taxon>
        <taxon>Solanales</taxon>
        <taxon>Solanaceae</taxon>
        <taxon>Solanoideae</taxon>
        <taxon>Capsiceae</taxon>
        <taxon>Capsicum</taxon>
    </lineage>
</organism>
<dbReference type="PROSITE" id="PS50011">
    <property type="entry name" value="PROTEIN_KINASE_DOM"/>
    <property type="match status" value="1"/>
</dbReference>
<protein>
    <recommendedName>
        <fullName evidence="8">Protein kinase domain-containing protein</fullName>
    </recommendedName>
</protein>
<dbReference type="InterPro" id="IPR011009">
    <property type="entry name" value="Kinase-like_dom_sf"/>
</dbReference>
<keyword evidence="10" id="KW-1185">Reference proteome</keyword>
<dbReference type="InterPro" id="IPR000719">
    <property type="entry name" value="Prot_kinase_dom"/>
</dbReference>
<dbReference type="FunFam" id="3.30.200.20:FF:000042">
    <property type="entry name" value="Aurora kinase A"/>
    <property type="match status" value="1"/>
</dbReference>
<dbReference type="GO" id="GO:0005524">
    <property type="term" value="F:ATP binding"/>
    <property type="evidence" value="ECO:0007669"/>
    <property type="project" value="UniProtKB-UniRule"/>
</dbReference>
<evidence type="ECO:0000259" key="8">
    <source>
        <dbReference type="PROSITE" id="PS50011"/>
    </source>
</evidence>
<feature type="binding site" evidence="6">
    <location>
        <position position="42"/>
    </location>
    <ligand>
        <name>ATP</name>
        <dbReference type="ChEBI" id="CHEBI:30616"/>
    </ligand>
</feature>
<keyword evidence="5 6" id="KW-0067">ATP-binding</keyword>
<evidence type="ECO:0000313" key="9">
    <source>
        <dbReference type="EMBL" id="PHT72752.1"/>
    </source>
</evidence>
<dbReference type="STRING" id="4072.A0A2G2YSM7"/>
<gene>
    <name evidence="9" type="ORF">T459_23537</name>
</gene>
<accession>A0A2G2YSM7</accession>
<dbReference type="SMR" id="A0A2G2YSM7"/>
<feature type="domain" description="Protein kinase" evidence="8">
    <location>
        <begin position="13"/>
        <end position="240"/>
    </location>
</feature>
<proteinExistence type="inferred from homology"/>
<dbReference type="Gene3D" id="1.10.510.10">
    <property type="entry name" value="Transferase(Phosphotransferase) domain 1"/>
    <property type="match status" value="1"/>
</dbReference>
<comment type="caution">
    <text evidence="9">The sequence shown here is derived from an EMBL/GenBank/DDBJ whole genome shotgun (WGS) entry which is preliminary data.</text>
</comment>
<dbReference type="InterPro" id="IPR017441">
    <property type="entry name" value="Protein_kinase_ATP_BS"/>
</dbReference>
<reference evidence="9 10" key="1">
    <citation type="journal article" date="2014" name="Nat. Genet.">
        <title>Genome sequence of the hot pepper provides insights into the evolution of pungency in Capsicum species.</title>
        <authorList>
            <person name="Kim S."/>
            <person name="Park M."/>
            <person name="Yeom S.I."/>
            <person name="Kim Y.M."/>
            <person name="Lee J.M."/>
            <person name="Lee H.A."/>
            <person name="Seo E."/>
            <person name="Choi J."/>
            <person name="Cheong K."/>
            <person name="Kim K.T."/>
            <person name="Jung K."/>
            <person name="Lee G.W."/>
            <person name="Oh S.K."/>
            <person name="Bae C."/>
            <person name="Kim S.B."/>
            <person name="Lee H.Y."/>
            <person name="Kim S.Y."/>
            <person name="Kim M.S."/>
            <person name="Kang B.C."/>
            <person name="Jo Y.D."/>
            <person name="Yang H.B."/>
            <person name="Jeong H.J."/>
            <person name="Kang W.H."/>
            <person name="Kwon J.K."/>
            <person name="Shin C."/>
            <person name="Lim J.Y."/>
            <person name="Park J.H."/>
            <person name="Huh J.H."/>
            <person name="Kim J.S."/>
            <person name="Kim B.D."/>
            <person name="Cohen O."/>
            <person name="Paran I."/>
            <person name="Suh M.C."/>
            <person name="Lee S.B."/>
            <person name="Kim Y.K."/>
            <person name="Shin Y."/>
            <person name="Noh S.J."/>
            <person name="Park J."/>
            <person name="Seo Y.S."/>
            <person name="Kwon S.Y."/>
            <person name="Kim H.A."/>
            <person name="Park J.M."/>
            <person name="Kim H.J."/>
            <person name="Choi S.B."/>
            <person name="Bosland P.W."/>
            <person name="Reeves G."/>
            <person name="Jo S.H."/>
            <person name="Lee B.W."/>
            <person name="Cho H.T."/>
            <person name="Choi H.S."/>
            <person name="Lee M.S."/>
            <person name="Yu Y."/>
            <person name="Do Choi Y."/>
            <person name="Park B.S."/>
            <person name="van Deynze A."/>
            <person name="Ashrafi H."/>
            <person name="Hill T."/>
            <person name="Kim W.T."/>
            <person name="Pai H.S."/>
            <person name="Ahn H.K."/>
            <person name="Yeam I."/>
            <person name="Giovannoni J.J."/>
            <person name="Rose J.K."/>
            <person name="Sorensen I."/>
            <person name="Lee S.J."/>
            <person name="Kim R.W."/>
            <person name="Choi I.Y."/>
            <person name="Choi B.S."/>
            <person name="Lim J.S."/>
            <person name="Lee Y.H."/>
            <person name="Choi D."/>
        </authorList>
    </citation>
    <scope>NUCLEOTIDE SEQUENCE [LARGE SCALE GENOMIC DNA]</scope>
    <source>
        <strain evidence="10">cv. CM334</strain>
    </source>
</reference>
<dbReference type="InterPro" id="IPR008271">
    <property type="entry name" value="Ser/Thr_kinase_AS"/>
</dbReference>
<dbReference type="PANTHER" id="PTHR43895:SF28">
    <property type="entry name" value="CBL-INTERACTING SERINE_THREONINE-PROTEIN KINASE 15"/>
    <property type="match status" value="1"/>
</dbReference>
<evidence type="ECO:0000256" key="1">
    <source>
        <dbReference type="ARBA" id="ARBA00022527"/>
    </source>
</evidence>
<keyword evidence="3 6" id="KW-0547">Nucleotide-binding</keyword>
<evidence type="ECO:0000256" key="5">
    <source>
        <dbReference type="ARBA" id="ARBA00022840"/>
    </source>
</evidence>
<dbReference type="SUPFAM" id="SSF56112">
    <property type="entry name" value="Protein kinase-like (PK-like)"/>
    <property type="match status" value="1"/>
</dbReference>
<dbReference type="SMART" id="SM00220">
    <property type="entry name" value="S_TKc"/>
    <property type="match status" value="1"/>
</dbReference>